<dbReference type="OrthoDB" id="517279at2"/>
<evidence type="ECO:0000313" key="7">
    <source>
        <dbReference type="EMBL" id="EEU33055.1"/>
    </source>
</evidence>
<dbReference type="eggNOG" id="COG1310">
    <property type="taxonomic scope" value="Bacteria"/>
</dbReference>
<evidence type="ECO:0000259" key="6">
    <source>
        <dbReference type="Pfam" id="PF14464"/>
    </source>
</evidence>
<keyword evidence="3" id="KW-0378">Hydrolase</keyword>
<keyword evidence="2" id="KW-0479">Metal-binding</keyword>
<keyword evidence="1" id="KW-0645">Protease</keyword>
<dbReference type="RefSeq" id="WP_008799919.1">
    <property type="nucleotide sequence ID" value="NC_022196.1"/>
</dbReference>
<proteinExistence type="predicted"/>
<dbReference type="HOGENOM" id="CLU_123228_1_1_0"/>
<evidence type="ECO:0000256" key="2">
    <source>
        <dbReference type="ARBA" id="ARBA00022723"/>
    </source>
</evidence>
<dbReference type="GO" id="GO:0006508">
    <property type="term" value="P:proteolysis"/>
    <property type="evidence" value="ECO:0007669"/>
    <property type="project" value="UniProtKB-KW"/>
</dbReference>
<keyword evidence="4" id="KW-0862">Zinc</keyword>
<reference evidence="7 8" key="1">
    <citation type="submission" date="2013-08" db="EMBL/GenBank/DDBJ databases">
        <title>The Genome Sequence of Fusobacterium sp. 3_1_36A2.</title>
        <authorList>
            <consortium name="The Broad Institute Genome Sequencing Platform"/>
            <person name="Earl A."/>
            <person name="Ward D."/>
            <person name="Feldgarden M."/>
            <person name="Gevers D."/>
            <person name="Strauss J."/>
            <person name="White A."/>
            <person name="Allen-Vercoe E."/>
            <person name="Walker B."/>
            <person name="Young S.K."/>
            <person name="Zeng Q."/>
            <person name="Gargeya S."/>
            <person name="Fitzgerald M."/>
            <person name="Haas B."/>
            <person name="Abouelleil A."/>
            <person name="Alvarado L."/>
            <person name="Arachchi H.M."/>
            <person name="Berlin A.M."/>
            <person name="Chapman S.B."/>
            <person name="Goldberg J."/>
            <person name="Griggs A."/>
            <person name="Gujja S."/>
            <person name="Hansen M."/>
            <person name="Howarth C."/>
            <person name="Imamovic A."/>
            <person name="Larimer J."/>
            <person name="McCowen C."/>
            <person name="Montmayeur A."/>
            <person name="Murphy C."/>
            <person name="Neiman D."/>
            <person name="Pearson M."/>
            <person name="Priest M."/>
            <person name="Roberts A."/>
            <person name="Saif S."/>
            <person name="Shea T."/>
            <person name="Sisk P."/>
            <person name="Sykes S."/>
            <person name="Wortman J."/>
            <person name="Nusbaum C."/>
            <person name="Birren B."/>
        </authorList>
    </citation>
    <scope>NUCLEOTIDE SEQUENCE [LARGE SCALE GENOMIC DNA]</scope>
    <source>
        <strain evidence="7 8">3_1_36A2</strain>
    </source>
</reference>
<name>C7XQG2_FUSVC</name>
<dbReference type="GO" id="GO:0046872">
    <property type="term" value="F:metal ion binding"/>
    <property type="evidence" value="ECO:0007669"/>
    <property type="project" value="UniProtKB-KW"/>
</dbReference>
<dbReference type="KEGG" id="fnc:HMPREF0946_01128"/>
<dbReference type="Pfam" id="PF14464">
    <property type="entry name" value="Prok-JAB"/>
    <property type="match status" value="1"/>
</dbReference>
<dbReference type="InterPro" id="IPR028090">
    <property type="entry name" value="JAB_dom_prok"/>
</dbReference>
<evidence type="ECO:0000313" key="8">
    <source>
        <dbReference type="Proteomes" id="UP000016231"/>
    </source>
</evidence>
<evidence type="ECO:0000256" key="4">
    <source>
        <dbReference type="ARBA" id="ARBA00022833"/>
    </source>
</evidence>
<keyword evidence="5" id="KW-0482">Metalloprotease</keyword>
<accession>C7XQG2</accession>
<evidence type="ECO:0000256" key="3">
    <source>
        <dbReference type="ARBA" id="ARBA00022801"/>
    </source>
</evidence>
<organism evidence="7 8">
    <name type="scientific">Fusobacterium vincentii 3_1_36A2</name>
    <dbReference type="NCBI Taxonomy" id="469604"/>
    <lineage>
        <taxon>Bacteria</taxon>
        <taxon>Fusobacteriati</taxon>
        <taxon>Fusobacteriota</taxon>
        <taxon>Fusobacteriia</taxon>
        <taxon>Fusobacteriales</taxon>
        <taxon>Fusobacteriaceae</taxon>
        <taxon>Fusobacterium</taxon>
    </lineage>
</organism>
<dbReference type="EMBL" id="CP003700">
    <property type="protein sequence ID" value="EEU33055.1"/>
    <property type="molecule type" value="Genomic_DNA"/>
</dbReference>
<gene>
    <name evidence="7" type="ORF">HMPREF0946_01128</name>
</gene>
<dbReference type="GO" id="GO:0008237">
    <property type="term" value="F:metallopeptidase activity"/>
    <property type="evidence" value="ECO:0007669"/>
    <property type="project" value="UniProtKB-KW"/>
</dbReference>
<dbReference type="AlphaFoldDB" id="C7XQG2"/>
<sequence>MSNSITLIFNEKKIKLCQNVIDTMLKYIQKGFFSKEAGGILMGKENKSNENIIINHITVPMSEDKRKYNKFIRKDKRHVEVFKNLYRTSEETLRYIGEWHTHPETIPNFSEIDLNNWKKISKDSNNNNYYHIIVGYEAIRIWVMESKEYSTELIDTIFWKEM</sequence>
<dbReference type="STRING" id="469604.HMPREF0946_01128"/>
<dbReference type="SUPFAM" id="SSF102712">
    <property type="entry name" value="JAB1/MPN domain"/>
    <property type="match status" value="1"/>
</dbReference>
<protein>
    <recommendedName>
        <fullName evidence="6">JAB domain-containing protein</fullName>
    </recommendedName>
</protein>
<dbReference type="Gene3D" id="3.40.140.10">
    <property type="entry name" value="Cytidine Deaminase, domain 2"/>
    <property type="match status" value="1"/>
</dbReference>
<evidence type="ECO:0000256" key="1">
    <source>
        <dbReference type="ARBA" id="ARBA00022670"/>
    </source>
</evidence>
<evidence type="ECO:0000256" key="5">
    <source>
        <dbReference type="ARBA" id="ARBA00023049"/>
    </source>
</evidence>
<feature type="domain" description="JAB" evidence="6">
    <location>
        <begin position="33"/>
        <end position="142"/>
    </location>
</feature>
<dbReference type="Proteomes" id="UP000016231">
    <property type="component" value="Chromosome"/>
</dbReference>